<reference key="2">
    <citation type="submission" date="2011-04" db="EMBL/GenBank/DDBJ databases">
        <title>Complete sequence of plasmid 2 of Haliscomenobacter hydrossis DSM 1100.</title>
        <authorList>
            <consortium name="US DOE Joint Genome Institute (JGI-PGF)"/>
            <person name="Lucas S."/>
            <person name="Han J."/>
            <person name="Lapidus A."/>
            <person name="Bruce D."/>
            <person name="Goodwin L."/>
            <person name="Pitluck S."/>
            <person name="Peters L."/>
            <person name="Kyrpides N."/>
            <person name="Mavromatis K."/>
            <person name="Ivanova N."/>
            <person name="Ovchinnikova G."/>
            <person name="Pagani I."/>
            <person name="Daligault H."/>
            <person name="Detter J.C."/>
            <person name="Han C."/>
            <person name="Land M."/>
            <person name="Hauser L."/>
            <person name="Markowitz V."/>
            <person name="Cheng J.-F."/>
            <person name="Hugenholtz P."/>
            <person name="Woyke T."/>
            <person name="Wu D."/>
            <person name="Verbarg S."/>
            <person name="Frueling A."/>
            <person name="Brambilla E."/>
            <person name="Klenk H.-P."/>
            <person name="Eisen J.A."/>
        </authorList>
    </citation>
    <scope>NUCLEOTIDE SEQUENCE</scope>
    <source>
        <strain>DSM 1100</strain>
    </source>
</reference>
<dbReference type="AlphaFoldDB" id="F4L819"/>
<geneLocation type="plasmid" evidence="1 2">
    <name>pHALHY02</name>
</geneLocation>
<dbReference type="RefSeq" id="WP_013769043.1">
    <property type="nucleotide sequence ID" value="NC_015512.1"/>
</dbReference>
<evidence type="ECO:0000313" key="2">
    <source>
        <dbReference type="Proteomes" id="UP000008461"/>
    </source>
</evidence>
<name>F4L819_HALH1</name>
<sequence>MIEVTTYTGALQKFKGATARVEIPQDNFLELAGIGYPWELVQETDSGYLCILSILAFGGSSLKLYSELGEEVYTELMGSKVVAA</sequence>
<accession>F4L819</accession>
<dbReference type="EMBL" id="CP002693">
    <property type="protein sequence ID" value="AEE54527.1"/>
    <property type="molecule type" value="Genomic_DNA"/>
</dbReference>
<protein>
    <submittedName>
        <fullName evidence="1">Uncharacterized protein</fullName>
    </submittedName>
</protein>
<organism evidence="1 2">
    <name type="scientific">Haliscomenobacter hydrossis (strain ATCC 27775 / DSM 1100 / LMG 10767 / O)</name>
    <dbReference type="NCBI Taxonomy" id="760192"/>
    <lineage>
        <taxon>Bacteria</taxon>
        <taxon>Pseudomonadati</taxon>
        <taxon>Bacteroidota</taxon>
        <taxon>Saprospiria</taxon>
        <taxon>Saprospirales</taxon>
        <taxon>Haliscomenobacteraceae</taxon>
        <taxon>Haliscomenobacter</taxon>
    </lineage>
</organism>
<evidence type="ECO:0000313" key="1">
    <source>
        <dbReference type="EMBL" id="AEE54527.1"/>
    </source>
</evidence>
<reference evidence="1 2" key="1">
    <citation type="journal article" date="2011" name="Stand. Genomic Sci.">
        <title>Complete genome sequence of Haliscomenobacter hydrossis type strain (O).</title>
        <authorList>
            <consortium name="US DOE Joint Genome Institute (JGI-PGF)"/>
            <person name="Daligault H."/>
            <person name="Lapidus A."/>
            <person name="Zeytun A."/>
            <person name="Nolan M."/>
            <person name="Lucas S."/>
            <person name="Del Rio T.G."/>
            <person name="Tice H."/>
            <person name="Cheng J.F."/>
            <person name="Tapia R."/>
            <person name="Han C."/>
            <person name="Goodwin L."/>
            <person name="Pitluck S."/>
            <person name="Liolios K."/>
            <person name="Pagani I."/>
            <person name="Ivanova N."/>
            <person name="Huntemann M."/>
            <person name="Mavromatis K."/>
            <person name="Mikhailova N."/>
            <person name="Pati A."/>
            <person name="Chen A."/>
            <person name="Palaniappan K."/>
            <person name="Land M."/>
            <person name="Hauser L."/>
            <person name="Brambilla E.M."/>
            <person name="Rohde M."/>
            <person name="Verbarg S."/>
            <person name="Goker M."/>
            <person name="Bristow J."/>
            <person name="Eisen J.A."/>
            <person name="Markowitz V."/>
            <person name="Hugenholtz P."/>
            <person name="Kyrpides N.C."/>
            <person name="Klenk H.P."/>
            <person name="Woyke T."/>
        </authorList>
    </citation>
    <scope>NUCLEOTIDE SEQUENCE [LARGE SCALE GENOMIC DNA]</scope>
    <source>
        <strain evidence="2">ATCC 27775 / DSM 1100 / LMG 10767 / O</strain>
        <plasmid evidence="2">Plasmid pHALHY02</plasmid>
    </source>
</reference>
<keyword evidence="1" id="KW-0614">Plasmid</keyword>
<dbReference type="KEGG" id="hhy:Halhy_6712"/>
<keyword evidence="2" id="KW-1185">Reference proteome</keyword>
<proteinExistence type="predicted"/>
<dbReference type="HOGENOM" id="CLU_2537866_0_0_10"/>
<gene>
    <name evidence="1" type="ordered locus">Halhy_6712</name>
</gene>
<dbReference type="Proteomes" id="UP000008461">
    <property type="component" value="Plasmid pHALHY02"/>
</dbReference>